<evidence type="ECO:0000256" key="10">
    <source>
        <dbReference type="ARBA" id="ARBA00032474"/>
    </source>
</evidence>
<dbReference type="Gene3D" id="3.90.1170.40">
    <property type="entry name" value="Molybdopterin biosynthesis MoaE subunit"/>
    <property type="match status" value="1"/>
</dbReference>
<comment type="catalytic activity">
    <reaction evidence="11">
        <text>2 [molybdopterin-synthase sulfur-carrier protein]-C-terminal-Gly-aminoethanethioate + cyclic pyranopterin phosphate + H2O = molybdopterin + 2 [molybdopterin-synthase sulfur-carrier protein]-C-terminal Gly-Gly + 2 H(+)</text>
        <dbReference type="Rhea" id="RHEA:26333"/>
        <dbReference type="Rhea" id="RHEA-COMP:12202"/>
        <dbReference type="Rhea" id="RHEA-COMP:19907"/>
        <dbReference type="ChEBI" id="CHEBI:15377"/>
        <dbReference type="ChEBI" id="CHEBI:15378"/>
        <dbReference type="ChEBI" id="CHEBI:58698"/>
        <dbReference type="ChEBI" id="CHEBI:59648"/>
        <dbReference type="ChEBI" id="CHEBI:90778"/>
        <dbReference type="ChEBI" id="CHEBI:232372"/>
        <dbReference type="EC" id="2.8.1.12"/>
    </reaction>
</comment>
<evidence type="ECO:0000313" key="12">
    <source>
        <dbReference type="EMBL" id="RKG39797.1"/>
    </source>
</evidence>
<evidence type="ECO:0000256" key="3">
    <source>
        <dbReference type="ARBA" id="ARBA00011950"/>
    </source>
</evidence>
<evidence type="ECO:0000256" key="11">
    <source>
        <dbReference type="ARBA" id="ARBA00049878"/>
    </source>
</evidence>
<dbReference type="EMBL" id="RAXT01000004">
    <property type="protein sequence ID" value="RKG39797.1"/>
    <property type="molecule type" value="Genomic_DNA"/>
</dbReference>
<dbReference type="PANTHER" id="PTHR23404">
    <property type="entry name" value="MOLYBDOPTERIN SYNTHASE RELATED"/>
    <property type="match status" value="1"/>
</dbReference>
<name>A0A3A8EY87_9GAMM</name>
<comment type="subunit">
    <text evidence="6">Heterotetramer of 2 MoaD subunits and 2 MoaE subunits. Also stable as homodimer. The enzyme changes between these two forms during catalysis.</text>
</comment>
<evidence type="ECO:0000256" key="7">
    <source>
        <dbReference type="ARBA" id="ARBA00029745"/>
    </source>
</evidence>
<dbReference type="EC" id="2.8.1.12" evidence="3"/>
<keyword evidence="5" id="KW-0501">Molybdenum cofactor biosynthesis</keyword>
<dbReference type="SUPFAM" id="SSF54690">
    <property type="entry name" value="Molybdopterin synthase subunit MoaE"/>
    <property type="match status" value="1"/>
</dbReference>
<accession>A0A3A8EY87</accession>
<dbReference type="GO" id="GO:0006777">
    <property type="term" value="P:Mo-molybdopterin cofactor biosynthetic process"/>
    <property type="evidence" value="ECO:0007669"/>
    <property type="project" value="UniProtKB-KW"/>
</dbReference>
<comment type="pathway">
    <text evidence="1">Cofactor biosynthesis; molybdopterin biosynthesis.</text>
</comment>
<gene>
    <name evidence="12" type="ORF">D7V20_04125</name>
</gene>
<dbReference type="CDD" id="cd00756">
    <property type="entry name" value="MoaE"/>
    <property type="match status" value="1"/>
</dbReference>
<evidence type="ECO:0000256" key="9">
    <source>
        <dbReference type="ARBA" id="ARBA00030781"/>
    </source>
</evidence>
<dbReference type="UniPathway" id="UPA00344"/>
<protein>
    <recommendedName>
        <fullName evidence="4">Molybdopterin synthase catalytic subunit</fullName>
        <ecNumber evidence="3">2.8.1.12</ecNumber>
    </recommendedName>
    <alternativeName>
        <fullName evidence="9">MPT synthase subunit 2</fullName>
    </alternativeName>
    <alternativeName>
        <fullName evidence="7">Molybdenum cofactor biosynthesis protein E</fullName>
    </alternativeName>
    <alternativeName>
        <fullName evidence="8">Molybdopterin-converting factor large subunit</fullName>
    </alternativeName>
    <alternativeName>
        <fullName evidence="10">Molybdopterin-converting factor subunit 2</fullName>
    </alternativeName>
</protein>
<organism evidence="12 13">
    <name type="scientific">Acinetobacter rongchengensis</name>
    <dbReference type="NCBI Taxonomy" id="2419601"/>
    <lineage>
        <taxon>Bacteria</taxon>
        <taxon>Pseudomonadati</taxon>
        <taxon>Pseudomonadota</taxon>
        <taxon>Gammaproteobacteria</taxon>
        <taxon>Moraxellales</taxon>
        <taxon>Moraxellaceae</taxon>
        <taxon>Acinetobacter</taxon>
    </lineage>
</organism>
<dbReference type="GO" id="GO:0030366">
    <property type="term" value="F:molybdopterin synthase activity"/>
    <property type="evidence" value="ECO:0007669"/>
    <property type="project" value="UniProtKB-EC"/>
</dbReference>
<dbReference type="Proteomes" id="UP000280405">
    <property type="component" value="Unassembled WGS sequence"/>
</dbReference>
<dbReference type="InterPro" id="IPR036563">
    <property type="entry name" value="MoaE_sf"/>
</dbReference>
<dbReference type="AlphaFoldDB" id="A0A3A8EY87"/>
<comment type="caution">
    <text evidence="12">The sequence shown here is derived from an EMBL/GenBank/DDBJ whole genome shotgun (WGS) entry which is preliminary data.</text>
</comment>
<comment type="similarity">
    <text evidence="2">Belongs to the MoaE family.</text>
</comment>
<sequence>MSIIVQIEPEVLNINEYADLAMHFNHDQGAQVTFTGFARQHDYVEPITHLYIEHYSQITENEIKSIVEKARQRWVLNAIVVAHRVGKVVVGEPIVWVMTQSKHRIDAYQANEFIMDYLKTSAPFWKQEHFENGESHWVVAKKSDQNKIKKWSMSL</sequence>
<keyword evidence="13" id="KW-1185">Reference proteome</keyword>
<evidence type="ECO:0000256" key="5">
    <source>
        <dbReference type="ARBA" id="ARBA00023150"/>
    </source>
</evidence>
<evidence type="ECO:0000313" key="13">
    <source>
        <dbReference type="Proteomes" id="UP000280405"/>
    </source>
</evidence>
<evidence type="ECO:0000256" key="8">
    <source>
        <dbReference type="ARBA" id="ARBA00030407"/>
    </source>
</evidence>
<evidence type="ECO:0000256" key="4">
    <source>
        <dbReference type="ARBA" id="ARBA00013858"/>
    </source>
</evidence>
<proteinExistence type="inferred from homology"/>
<reference evidence="12 13" key="1">
    <citation type="submission" date="2018-09" db="EMBL/GenBank/DDBJ databases">
        <title>The draft genome of Acinetobacter spp. strains.</title>
        <authorList>
            <person name="Qin J."/>
            <person name="Feng Y."/>
            <person name="Zong Z."/>
        </authorList>
    </citation>
    <scope>NUCLEOTIDE SEQUENCE [LARGE SCALE GENOMIC DNA]</scope>
    <source>
        <strain evidence="12 13">WCHAc060115</strain>
    </source>
</reference>
<dbReference type="RefSeq" id="WP_120383067.1">
    <property type="nucleotide sequence ID" value="NZ_RAXT01000004.1"/>
</dbReference>
<evidence type="ECO:0000256" key="6">
    <source>
        <dbReference type="ARBA" id="ARBA00026066"/>
    </source>
</evidence>
<dbReference type="Pfam" id="PF02391">
    <property type="entry name" value="MoaE"/>
    <property type="match status" value="1"/>
</dbReference>
<evidence type="ECO:0000256" key="2">
    <source>
        <dbReference type="ARBA" id="ARBA00005426"/>
    </source>
</evidence>
<dbReference type="OrthoDB" id="9803224at2"/>
<dbReference type="InterPro" id="IPR003448">
    <property type="entry name" value="Mopterin_biosynth_MoaE"/>
</dbReference>
<evidence type="ECO:0000256" key="1">
    <source>
        <dbReference type="ARBA" id="ARBA00005046"/>
    </source>
</evidence>